<gene>
    <name evidence="4" type="ORF">KVV02_005127</name>
</gene>
<proteinExistence type="predicted"/>
<evidence type="ECO:0000313" key="5">
    <source>
        <dbReference type="Proteomes" id="UP000717515"/>
    </source>
</evidence>
<accession>A0A9P8A1L4</accession>
<evidence type="ECO:0000256" key="2">
    <source>
        <dbReference type="SAM" id="MobiDB-lite"/>
    </source>
</evidence>
<keyword evidence="3" id="KW-0812">Transmembrane</keyword>
<feature type="region of interest" description="Disordered" evidence="2">
    <location>
        <begin position="590"/>
        <end position="624"/>
    </location>
</feature>
<dbReference type="Gene3D" id="2.130.10.10">
    <property type="entry name" value="YVTN repeat-like/Quinoprotein amine dehydrogenase"/>
    <property type="match status" value="1"/>
</dbReference>
<dbReference type="EMBL" id="JAIFTL010000261">
    <property type="protein sequence ID" value="KAG9320744.1"/>
    <property type="molecule type" value="Genomic_DNA"/>
</dbReference>
<evidence type="ECO:0000256" key="3">
    <source>
        <dbReference type="SAM" id="Phobius"/>
    </source>
</evidence>
<comment type="caution">
    <text evidence="4">The sequence shown here is derived from an EMBL/GenBank/DDBJ whole genome shotgun (WGS) entry which is preliminary data.</text>
</comment>
<reference evidence="4" key="1">
    <citation type="submission" date="2021-07" db="EMBL/GenBank/DDBJ databases">
        <title>Draft genome of Mortierella alpina, strain LL118, isolated from an aspen leaf litter sample.</title>
        <authorList>
            <person name="Yang S."/>
            <person name="Vinatzer B.A."/>
        </authorList>
    </citation>
    <scope>NUCLEOTIDE SEQUENCE</scope>
    <source>
        <strain evidence="4">LL118</strain>
    </source>
</reference>
<feature type="coiled-coil region" evidence="1">
    <location>
        <begin position="855"/>
        <end position="913"/>
    </location>
</feature>
<keyword evidence="3" id="KW-1133">Transmembrane helix</keyword>
<feature type="transmembrane region" description="Helical" evidence="3">
    <location>
        <begin position="686"/>
        <end position="710"/>
    </location>
</feature>
<dbReference type="SUPFAM" id="SSF82171">
    <property type="entry name" value="DPP6 N-terminal domain-like"/>
    <property type="match status" value="1"/>
</dbReference>
<dbReference type="Proteomes" id="UP000717515">
    <property type="component" value="Unassembled WGS sequence"/>
</dbReference>
<feature type="transmembrane region" description="Helical" evidence="3">
    <location>
        <begin position="754"/>
        <end position="773"/>
    </location>
</feature>
<keyword evidence="3" id="KW-0472">Membrane</keyword>
<keyword evidence="1" id="KW-0175">Coiled coil</keyword>
<dbReference type="InterPro" id="IPR015943">
    <property type="entry name" value="WD40/YVTN_repeat-like_dom_sf"/>
</dbReference>
<protein>
    <submittedName>
        <fullName evidence="4">Uncharacterized protein</fullName>
    </submittedName>
</protein>
<organism evidence="4 5">
    <name type="scientific">Mortierella alpina</name>
    <name type="common">Oleaginous fungus</name>
    <name type="synonym">Mortierella renispora</name>
    <dbReference type="NCBI Taxonomy" id="64518"/>
    <lineage>
        <taxon>Eukaryota</taxon>
        <taxon>Fungi</taxon>
        <taxon>Fungi incertae sedis</taxon>
        <taxon>Mucoromycota</taxon>
        <taxon>Mortierellomycotina</taxon>
        <taxon>Mortierellomycetes</taxon>
        <taxon>Mortierellales</taxon>
        <taxon>Mortierellaceae</taxon>
        <taxon>Mortierella</taxon>
    </lineage>
</organism>
<evidence type="ECO:0000313" key="4">
    <source>
        <dbReference type="EMBL" id="KAG9320744.1"/>
    </source>
</evidence>
<feature type="transmembrane region" description="Helical" evidence="3">
    <location>
        <begin position="716"/>
        <end position="734"/>
    </location>
</feature>
<sequence>MLYLSQSLRGRYFAWTGDRGAVSIWDFETGKFVITLLIPRDRRGVSAALSEDGSMVAIAVNGCIEVHDVASGIKLGVHQTQWKEDNGSEIIFRQDYFMALDAAKSTSGNKNIDARSIFRVRDMEIVKTHHVFWQYAAEFGSTLNPIFLYRQGAILNIKRLGNILCPNEDDDCTPDTKCDFEDAKIVPSDNNWTDRNHPSAGTTFVLRLPSEADQKYELVHVEAFVAVSKAHANDICITKASSVQSCTHGRKFVIKIDPIKWDIDLIQWVSDLRKQETEDDQEKEVVYDDLDEEDYPDSDQPQILTFPRAAGETFPASEKYRYEKGVASLLDTYADSDPAIKDAIIRFLVDRIRPSSKYSSSLVILCRSWKYVNRVIFENIITDLLPATCITWIPDSNATKNENPLSILTKIAKTIPSVLGACKIIMDYCVHHAIRSKSLSFLSPFLRNLKRTMVLFPTEAHVYLRRIAYIPVSDKWREYIVENSTVVHSPWHRIRFRKTSLPLENPVMQLRVTTRGRRNKVGTFTRPIYVAAFDALWHFKDSGDSEKKKISGELEVKHVSIVKPWSWVMERSIIKRWLAIIIGPTMKQESTTAQGSTHEMHESVPKGAPTQEATEARGPGGLMNQATTNTQKATWWKTAYHMLRLKCHPTAHNYVTCHAFSLEFFDNPAIAALVEYKWNTIGYAYWAFRFFFQCVFYVLVFLAALLQVYYENVGRTLLVGVFVAIIILGAVYLWLELWQAFRSFARYSRTMYNLLDMVAYALPIAASINMLAALGNSTVVADTRILSYSVLAVFLHMVPLVNVAFLKSDATWRLIESRLHYIELAENLSYHIPHFRQTHDWFPKEIYFYATAQEVEEYEEALRASEGEGKDALKNDPAIKDLKAQVQNLESQLASQQGQVEQQLKELKELAQLQLASQQ</sequence>
<evidence type="ECO:0000256" key="1">
    <source>
        <dbReference type="SAM" id="Coils"/>
    </source>
</evidence>
<name>A0A9P8A1L4_MORAP</name>
<feature type="transmembrane region" description="Helical" evidence="3">
    <location>
        <begin position="785"/>
        <end position="806"/>
    </location>
</feature>
<dbReference type="AlphaFoldDB" id="A0A9P8A1L4"/>